<feature type="domain" description="FZ" evidence="4">
    <location>
        <begin position="22"/>
        <end position="143"/>
    </location>
</feature>
<dbReference type="InterPro" id="IPR015526">
    <property type="entry name" value="Frizzled/SFRP"/>
</dbReference>
<keyword evidence="2 3" id="KW-1015">Disulfide bond</keyword>
<protein>
    <submittedName>
        <fullName evidence="6">Frizzled-2-like</fullName>
    </submittedName>
</protein>
<dbReference type="CDD" id="cd07066">
    <property type="entry name" value="CRD_FZ"/>
    <property type="match status" value="1"/>
</dbReference>
<feature type="disulfide bond" evidence="3">
    <location>
        <begin position="104"/>
        <end position="128"/>
    </location>
</feature>
<name>A0AAJ7W288_CEPCN</name>
<dbReference type="RefSeq" id="XP_024941883.1">
    <property type="nucleotide sequence ID" value="XM_025086115.1"/>
</dbReference>
<evidence type="ECO:0000313" key="5">
    <source>
        <dbReference type="Proteomes" id="UP000694920"/>
    </source>
</evidence>
<organism evidence="5 6">
    <name type="scientific">Cephus cinctus</name>
    <name type="common">Wheat stem sawfly</name>
    <dbReference type="NCBI Taxonomy" id="211228"/>
    <lineage>
        <taxon>Eukaryota</taxon>
        <taxon>Metazoa</taxon>
        <taxon>Ecdysozoa</taxon>
        <taxon>Arthropoda</taxon>
        <taxon>Hexapoda</taxon>
        <taxon>Insecta</taxon>
        <taxon>Pterygota</taxon>
        <taxon>Neoptera</taxon>
        <taxon>Endopterygota</taxon>
        <taxon>Hymenoptera</taxon>
        <taxon>Cephoidea</taxon>
        <taxon>Cephidae</taxon>
        <taxon>Cephus</taxon>
    </lineage>
</organism>
<gene>
    <name evidence="6" type="primary">LOC107268827</name>
</gene>
<evidence type="ECO:0000256" key="2">
    <source>
        <dbReference type="ARBA" id="ARBA00023157"/>
    </source>
</evidence>
<dbReference type="GeneID" id="107268827"/>
<dbReference type="KEGG" id="ccin:107268827"/>
<dbReference type="GO" id="GO:0005886">
    <property type="term" value="C:plasma membrane"/>
    <property type="evidence" value="ECO:0007669"/>
    <property type="project" value="TreeGrafter"/>
</dbReference>
<dbReference type="GO" id="GO:0060070">
    <property type="term" value="P:canonical Wnt signaling pathway"/>
    <property type="evidence" value="ECO:0007669"/>
    <property type="project" value="TreeGrafter"/>
</dbReference>
<dbReference type="SUPFAM" id="SSF63501">
    <property type="entry name" value="Frizzled cysteine-rich domain"/>
    <property type="match status" value="1"/>
</dbReference>
<dbReference type="GO" id="GO:0042813">
    <property type="term" value="F:Wnt receptor activity"/>
    <property type="evidence" value="ECO:0007669"/>
    <property type="project" value="TreeGrafter"/>
</dbReference>
<dbReference type="AlphaFoldDB" id="A0AAJ7W288"/>
<sequence>MYTTGMVTMPESIRPVAETKNPAPGICLPVIVNFCQYHKIPYNFTVFPNYMGNFGQRDAQHELELYDAIVDVRCYELAALFLCSVFVPKCGSRGQVVRPCSSLCHQTKRRCGFFLEVFGLTLPDYLHCDLFPESTNPDECVGHYEVIEAAKRAEKPGQSRTTGGAG</sequence>
<evidence type="ECO:0000259" key="4">
    <source>
        <dbReference type="PROSITE" id="PS50038"/>
    </source>
</evidence>
<evidence type="ECO:0000256" key="1">
    <source>
        <dbReference type="ARBA" id="ARBA00022473"/>
    </source>
</evidence>
<reference evidence="6" key="1">
    <citation type="submission" date="2025-08" db="UniProtKB">
        <authorList>
            <consortium name="RefSeq"/>
        </authorList>
    </citation>
    <scope>IDENTIFICATION</scope>
</reference>
<proteinExistence type="predicted"/>
<keyword evidence="5" id="KW-1185">Reference proteome</keyword>
<dbReference type="InterPro" id="IPR020067">
    <property type="entry name" value="Frizzled_dom"/>
</dbReference>
<dbReference type="Gene3D" id="1.10.2000.10">
    <property type="entry name" value="Frizzled cysteine-rich domain"/>
    <property type="match status" value="1"/>
</dbReference>
<evidence type="ECO:0000313" key="6">
    <source>
        <dbReference type="RefSeq" id="XP_024941883.1"/>
    </source>
</evidence>
<dbReference type="InterPro" id="IPR036790">
    <property type="entry name" value="Frizzled_dom_sf"/>
</dbReference>
<dbReference type="GO" id="GO:0017147">
    <property type="term" value="F:Wnt-protein binding"/>
    <property type="evidence" value="ECO:0007669"/>
    <property type="project" value="TreeGrafter"/>
</dbReference>
<dbReference type="Proteomes" id="UP000694920">
    <property type="component" value="Unplaced"/>
</dbReference>
<dbReference type="GO" id="GO:0035567">
    <property type="term" value="P:non-canonical Wnt signaling pathway"/>
    <property type="evidence" value="ECO:0007669"/>
    <property type="project" value="TreeGrafter"/>
</dbReference>
<dbReference type="SMART" id="SM00063">
    <property type="entry name" value="FRI"/>
    <property type="match status" value="1"/>
</dbReference>
<dbReference type="PROSITE" id="PS50038">
    <property type="entry name" value="FZ"/>
    <property type="match status" value="1"/>
</dbReference>
<dbReference type="Pfam" id="PF01392">
    <property type="entry name" value="Fz"/>
    <property type="match status" value="1"/>
</dbReference>
<dbReference type="PANTHER" id="PTHR11309">
    <property type="entry name" value="FRIZZLED"/>
    <property type="match status" value="1"/>
</dbReference>
<keyword evidence="1" id="KW-0217">Developmental protein</keyword>
<comment type="caution">
    <text evidence="3">Lacks conserved residue(s) required for the propagation of feature annotation.</text>
</comment>
<accession>A0AAJ7W288</accession>
<evidence type="ECO:0000256" key="3">
    <source>
        <dbReference type="PROSITE-ProRule" id="PRU00090"/>
    </source>
</evidence>
<dbReference type="FunFam" id="1.10.2000.10:FF:000019">
    <property type="entry name" value="Corin, isoform B"/>
    <property type="match status" value="1"/>
</dbReference>